<dbReference type="InterPro" id="IPR030395">
    <property type="entry name" value="GP_PDE_dom"/>
</dbReference>
<dbReference type="GO" id="GO:0006629">
    <property type="term" value="P:lipid metabolic process"/>
    <property type="evidence" value="ECO:0007669"/>
    <property type="project" value="InterPro"/>
</dbReference>
<organism evidence="2 6">
    <name type="scientific">Acinetobacter baumannii</name>
    <dbReference type="NCBI Taxonomy" id="470"/>
    <lineage>
        <taxon>Bacteria</taxon>
        <taxon>Pseudomonadati</taxon>
        <taxon>Pseudomonadota</taxon>
        <taxon>Gammaproteobacteria</taxon>
        <taxon>Moraxellales</taxon>
        <taxon>Moraxellaceae</taxon>
        <taxon>Acinetobacter</taxon>
        <taxon>Acinetobacter calcoaceticus/baumannii complex</taxon>
    </lineage>
</organism>
<dbReference type="CDD" id="cd08556">
    <property type="entry name" value="GDPD"/>
    <property type="match status" value="1"/>
</dbReference>
<dbReference type="EMBL" id="LRDT01000006">
    <property type="protein sequence ID" value="KZA21763.1"/>
    <property type="molecule type" value="Genomic_DNA"/>
</dbReference>
<evidence type="ECO:0000313" key="5">
    <source>
        <dbReference type="EMBL" id="TPU66007.1"/>
    </source>
</evidence>
<dbReference type="Gene3D" id="3.20.20.190">
    <property type="entry name" value="Phosphatidylinositol (PI) phosphodiesterase"/>
    <property type="match status" value="1"/>
</dbReference>
<dbReference type="Pfam" id="PF03009">
    <property type="entry name" value="GDPD"/>
    <property type="match status" value="1"/>
</dbReference>
<evidence type="ECO:0000313" key="6">
    <source>
        <dbReference type="Proteomes" id="UP000076296"/>
    </source>
</evidence>
<keyword evidence="2" id="KW-0378">Hydrolase</keyword>
<dbReference type="PANTHER" id="PTHR46211">
    <property type="entry name" value="GLYCEROPHOSPHORYL DIESTER PHOSPHODIESTERASE"/>
    <property type="match status" value="1"/>
</dbReference>
<dbReference type="EMBL" id="JARTMM010000002">
    <property type="protein sequence ID" value="MDK4880381.1"/>
    <property type="molecule type" value="Genomic_DNA"/>
</dbReference>
<reference evidence="3" key="4">
    <citation type="submission" date="2023-01" db="EMBL/GenBank/DDBJ databases">
        <title>Genomic dissection of endemic carbapenem resistance: metallo-beta-lactamase gene dissemination through clonal, plasmid and integron transfer pathways.</title>
        <authorList>
            <person name="Macesic N."/>
        </authorList>
    </citation>
    <scope>NUCLEOTIDE SEQUENCE</scope>
    <source>
        <strain evidence="3">CPO519</strain>
    </source>
</reference>
<dbReference type="AlphaFoldDB" id="A0A0F5EHR1"/>
<dbReference type="PANTHER" id="PTHR46211:SF1">
    <property type="entry name" value="GLYCEROPHOSPHODIESTER PHOSPHODIESTERASE, CYTOPLASMIC"/>
    <property type="match status" value="1"/>
</dbReference>
<dbReference type="EMBL" id="JARTMM020000001">
    <property type="protein sequence ID" value="MEC5497864.1"/>
    <property type="molecule type" value="Genomic_DNA"/>
</dbReference>
<dbReference type="EC" id="3.1.4.46" evidence="2"/>
<evidence type="ECO:0000313" key="2">
    <source>
        <dbReference type="EMBL" id="KZA21763.1"/>
    </source>
</evidence>
<reference evidence="4" key="5">
    <citation type="submission" date="2024-01" db="EMBL/GenBank/DDBJ databases">
        <authorList>
            <person name="Macesic N."/>
        </authorList>
    </citation>
    <scope>NUCLEOTIDE SEQUENCE</scope>
    <source>
        <strain evidence="4">CPO519</strain>
    </source>
</reference>
<dbReference type="RefSeq" id="WP_001220098.1">
    <property type="nucleotide sequence ID" value="NZ_BBNF01000009.1"/>
</dbReference>
<evidence type="ECO:0000313" key="8">
    <source>
        <dbReference type="Proteomes" id="UP001174156"/>
    </source>
</evidence>
<dbReference type="InterPro" id="IPR017946">
    <property type="entry name" value="PLC-like_Pdiesterase_TIM-brl"/>
</dbReference>
<dbReference type="Proteomes" id="UP000076296">
    <property type="component" value="Unassembled WGS sequence"/>
</dbReference>
<evidence type="ECO:0000259" key="1">
    <source>
        <dbReference type="PROSITE" id="PS51704"/>
    </source>
</evidence>
<evidence type="ECO:0000313" key="4">
    <source>
        <dbReference type="EMBL" id="MEC5497864.1"/>
    </source>
</evidence>
<accession>A0A0F5EHR1</accession>
<dbReference type="GO" id="GO:0008889">
    <property type="term" value="F:glycerophosphodiester phosphodiesterase activity"/>
    <property type="evidence" value="ECO:0007669"/>
    <property type="project" value="UniProtKB-EC"/>
</dbReference>
<proteinExistence type="predicted"/>
<dbReference type="SUPFAM" id="SSF51695">
    <property type="entry name" value="PLC-like phosphodiesterases"/>
    <property type="match status" value="1"/>
</dbReference>
<evidence type="ECO:0000313" key="7">
    <source>
        <dbReference type="Proteomes" id="UP000315888"/>
    </source>
</evidence>
<name>A0A0F5EHR1_ACIBA</name>
<sequence>MRIIGHRGARQEAPENTLGGFQHIKNLGIRGVEFDIRQLQDQELVVIHDDNFLRTAGADQIVEQSTLAQALSFDHRQNWPNWPTSEPTPTLTGVLNLLDNFDHIEVEVKAVRDMALAEKLIQKLETELQGFEKVVTITSFDLQILTALRDINSQFKRGLLVELPVGATAIELAHQYGCCHIGWHDQLATDEMIQLSHQAGLNISVWTVNDVERAKRLRDLDIQGLITDIPTTMLETLQI</sequence>
<evidence type="ECO:0000313" key="3">
    <source>
        <dbReference type="EMBL" id="MDK4880381.1"/>
    </source>
</evidence>
<reference evidence="5 7" key="2">
    <citation type="submission" date="2019-06" db="EMBL/GenBank/DDBJ databases">
        <title>A Diverse Panel of Clinical Acinetobacter baumannii for Research Use.</title>
        <authorList>
            <person name="Mcgann P."/>
            <person name="Snesrud E."/>
            <person name="Galac M.R."/>
        </authorList>
    </citation>
    <scope>NUCLEOTIDE SEQUENCE [LARGE SCALE GENOMIC DNA]</scope>
    <source>
        <strain evidence="5 7">MRSN14237</strain>
    </source>
</reference>
<protein>
    <submittedName>
        <fullName evidence="3">Glycerophosphodiester phosphodiesterase</fullName>
    </submittedName>
    <submittedName>
        <fullName evidence="2">Glycerophosphoryl diester phosphodiesterase</fullName>
        <ecNumber evidence="2">3.1.4.46</ecNumber>
    </submittedName>
</protein>
<feature type="domain" description="GP-PDE" evidence="1">
    <location>
        <begin position="1"/>
        <end position="237"/>
    </location>
</feature>
<gene>
    <name evidence="2" type="primary">ugpQ</name>
    <name evidence="5" type="ORF">FJU42_06890</name>
    <name evidence="2" type="ORF">LV35_00400</name>
    <name evidence="3" type="ORF">P9867_01260</name>
    <name evidence="4" type="ORF">P9867_015740</name>
</gene>
<dbReference type="Proteomes" id="UP001174156">
    <property type="component" value="Unassembled WGS sequence"/>
</dbReference>
<dbReference type="Proteomes" id="UP000315888">
    <property type="component" value="Unassembled WGS sequence"/>
</dbReference>
<reference evidence="4 8" key="3">
    <citation type="journal article" date="2023" name="Nat. Commun.">
        <title>Genomic dissection of endemic carbapenem resistance reveals metallo-beta-lactamase dissemination through clonal, plasmid and integron transfer.</title>
        <authorList>
            <person name="Macesic N."/>
            <person name="Hawkey J."/>
            <person name="Vezina B."/>
            <person name="Wisniewski J.A."/>
            <person name="Cottingham H."/>
            <person name="Blakeway L.V."/>
            <person name="Harshegyi T."/>
            <person name="Pragastis K."/>
            <person name="Badoordeen G.Z."/>
            <person name="Dennison A."/>
            <person name="Spelman D.W."/>
            <person name="Jenney A.W.J."/>
            <person name="Peleg A.Y."/>
        </authorList>
    </citation>
    <scope>NUCLEOTIDE SEQUENCE [LARGE SCALE GENOMIC DNA]</scope>
    <source>
        <strain evidence="4 8">CPO519</strain>
    </source>
</reference>
<comment type="caution">
    <text evidence="2">The sequence shown here is derived from an EMBL/GenBank/DDBJ whole genome shotgun (WGS) entry which is preliminary data.</text>
</comment>
<dbReference type="PROSITE" id="PS51704">
    <property type="entry name" value="GP_PDE"/>
    <property type="match status" value="1"/>
</dbReference>
<reference evidence="2 6" key="1">
    <citation type="submission" date="2016-01" db="EMBL/GenBank/DDBJ databases">
        <title>Draft sequences of Acinetobacter baumannii isolates from wounded military personnel.</title>
        <authorList>
            <person name="Arivett B.A."/>
            <person name="Fiester S.E."/>
            <person name="Ream D.C."/>
            <person name="Actis L.A."/>
        </authorList>
    </citation>
    <scope>NUCLEOTIDE SEQUENCE [LARGE SCALE GENOMIC DNA]</scope>
    <source>
        <strain evidence="2 6">AB2828</strain>
    </source>
</reference>
<dbReference type="EMBL" id="VHGY01000016">
    <property type="protein sequence ID" value="TPU66007.1"/>
    <property type="molecule type" value="Genomic_DNA"/>
</dbReference>